<dbReference type="GO" id="GO:0006401">
    <property type="term" value="P:RNA catabolic process"/>
    <property type="evidence" value="ECO:0007669"/>
    <property type="project" value="TreeGrafter"/>
</dbReference>
<proteinExistence type="predicted"/>
<evidence type="ECO:0000313" key="8">
    <source>
        <dbReference type="EMBL" id="KAF9454028.1"/>
    </source>
</evidence>
<evidence type="ECO:0000259" key="6">
    <source>
        <dbReference type="Pfam" id="PF09468"/>
    </source>
</evidence>
<dbReference type="InterPro" id="IPR040456">
    <property type="entry name" value="RNase_H2_suB"/>
</dbReference>
<keyword evidence="9" id="KW-1185">Reference proteome</keyword>
<dbReference type="Gene3D" id="1.10.20.120">
    <property type="match status" value="1"/>
</dbReference>
<gene>
    <name evidence="8" type="ORF">P691DRAFT_798942</name>
</gene>
<evidence type="ECO:0000313" key="9">
    <source>
        <dbReference type="Proteomes" id="UP000807342"/>
    </source>
</evidence>
<evidence type="ECO:0000256" key="1">
    <source>
        <dbReference type="ARBA" id="ARBA00004123"/>
    </source>
</evidence>
<dbReference type="AlphaFoldDB" id="A0A9P6CAE3"/>
<dbReference type="PANTHER" id="PTHR13383">
    <property type="entry name" value="RIBONUCLEASE H2 SUBUNIT B"/>
    <property type="match status" value="1"/>
</dbReference>
<sequence>MPAHFCVLPTEAIQSLSTCDGPISYARLPHPRTGVPALFLPAENGEDAGKDSSRILELQAVNPVDSRSWFLENEVIADGKLVLMTPIDPVFLLLPILFCIQPTDGSVPQFKPADDMLEEAALAIQQQYQSRKDGQVLSRDVLQFTRLRCARNALKFICDVKEITEEITVYRYSQERTLEYLRKKAVHLSNPKIIEISKTIVRSLAKDGLMEDGNEELLKSGQLRAACDLLAQYLSPAMRDSLYASYDFTKLDVFLKNAAAETMASIAAIPVNGGKVKTSAKVATEGKKRKAAKGSHGVETLKKANVNGMAKLSTFFKKTEKAPS</sequence>
<comment type="subcellular location">
    <subcellularLocation>
        <location evidence="1">Nucleus</location>
    </subcellularLocation>
</comment>
<dbReference type="InterPro" id="IPR041195">
    <property type="entry name" value="Rnh202_N"/>
</dbReference>
<evidence type="ECO:0000259" key="7">
    <source>
        <dbReference type="Pfam" id="PF17745"/>
    </source>
</evidence>
<dbReference type="GO" id="GO:0032299">
    <property type="term" value="C:ribonuclease H2 complex"/>
    <property type="evidence" value="ECO:0007669"/>
    <property type="project" value="InterPro"/>
</dbReference>
<dbReference type="OrthoDB" id="29098at2759"/>
<reference evidence="8" key="1">
    <citation type="submission" date="2020-11" db="EMBL/GenBank/DDBJ databases">
        <authorList>
            <consortium name="DOE Joint Genome Institute"/>
            <person name="Ahrendt S."/>
            <person name="Riley R."/>
            <person name="Andreopoulos W."/>
            <person name="Labutti K."/>
            <person name="Pangilinan J."/>
            <person name="Ruiz-Duenas F.J."/>
            <person name="Barrasa J.M."/>
            <person name="Sanchez-Garcia M."/>
            <person name="Camarero S."/>
            <person name="Miyauchi S."/>
            <person name="Serrano A."/>
            <person name="Linde D."/>
            <person name="Babiker R."/>
            <person name="Drula E."/>
            <person name="Ayuso-Fernandez I."/>
            <person name="Pacheco R."/>
            <person name="Padilla G."/>
            <person name="Ferreira P."/>
            <person name="Barriuso J."/>
            <person name="Kellner H."/>
            <person name="Castanera R."/>
            <person name="Alfaro M."/>
            <person name="Ramirez L."/>
            <person name="Pisabarro A.G."/>
            <person name="Kuo A."/>
            <person name="Tritt A."/>
            <person name="Lipzen A."/>
            <person name="He G."/>
            <person name="Yan M."/>
            <person name="Ng V."/>
            <person name="Cullen D."/>
            <person name="Martin F."/>
            <person name="Rosso M.-N."/>
            <person name="Henrissat B."/>
            <person name="Hibbett D."/>
            <person name="Martinez A.T."/>
            <person name="Grigoriev I.V."/>
        </authorList>
    </citation>
    <scope>NUCLEOTIDE SEQUENCE</scope>
    <source>
        <strain evidence="8">MF-IS2</strain>
    </source>
</reference>
<comment type="caution">
    <text evidence="8">The sequence shown here is derived from an EMBL/GenBank/DDBJ whole genome shotgun (WGS) entry which is preliminary data.</text>
</comment>
<dbReference type="GO" id="GO:0005654">
    <property type="term" value="C:nucleoplasm"/>
    <property type="evidence" value="ECO:0007669"/>
    <property type="project" value="TreeGrafter"/>
</dbReference>
<keyword evidence="3" id="KW-0539">Nucleus</keyword>
<comment type="function">
    <text evidence="4">Non catalytic subunit of RNase H2, an endonuclease that specifically degrades the RNA of RNA:DNA hybrids. Participates in DNA replication, possibly by mediating the removal of lagging-strand Okazaki fragment RNA primers during DNA replication. Mediates the excision of single ribonucleotides from DNA:RNA duplexes.</text>
</comment>
<dbReference type="PANTHER" id="PTHR13383:SF11">
    <property type="entry name" value="RIBONUCLEASE H2 SUBUNIT B"/>
    <property type="match status" value="1"/>
</dbReference>
<protein>
    <recommendedName>
        <fullName evidence="2">Ribonuclease H2 subunit B</fullName>
    </recommendedName>
    <alternativeName>
        <fullName evidence="5">Ribonuclease HI subunit B</fullName>
    </alternativeName>
</protein>
<dbReference type="InterPro" id="IPR019024">
    <property type="entry name" value="RNase_H2_suB_wHTH"/>
</dbReference>
<organism evidence="8 9">
    <name type="scientific">Macrolepiota fuliginosa MF-IS2</name>
    <dbReference type="NCBI Taxonomy" id="1400762"/>
    <lineage>
        <taxon>Eukaryota</taxon>
        <taxon>Fungi</taxon>
        <taxon>Dikarya</taxon>
        <taxon>Basidiomycota</taxon>
        <taxon>Agaricomycotina</taxon>
        <taxon>Agaricomycetes</taxon>
        <taxon>Agaricomycetidae</taxon>
        <taxon>Agaricales</taxon>
        <taxon>Agaricineae</taxon>
        <taxon>Agaricaceae</taxon>
        <taxon>Macrolepiota</taxon>
    </lineage>
</organism>
<evidence type="ECO:0000256" key="4">
    <source>
        <dbReference type="ARBA" id="ARBA00024778"/>
    </source>
</evidence>
<accession>A0A9P6CAE3</accession>
<evidence type="ECO:0000256" key="3">
    <source>
        <dbReference type="ARBA" id="ARBA00023242"/>
    </source>
</evidence>
<dbReference type="Proteomes" id="UP000807342">
    <property type="component" value="Unassembled WGS sequence"/>
</dbReference>
<feature type="domain" description="Rnh202 triple barrel" evidence="7">
    <location>
        <begin position="15"/>
        <end position="88"/>
    </location>
</feature>
<dbReference type="Pfam" id="PF09468">
    <property type="entry name" value="RNase_H2-Ydr279"/>
    <property type="match status" value="1"/>
</dbReference>
<evidence type="ECO:0000256" key="2">
    <source>
        <dbReference type="ARBA" id="ARBA00019062"/>
    </source>
</evidence>
<dbReference type="CDD" id="cd09270">
    <property type="entry name" value="RNase_H2-B"/>
    <property type="match status" value="1"/>
</dbReference>
<dbReference type="EMBL" id="MU151057">
    <property type="protein sequence ID" value="KAF9454028.1"/>
    <property type="molecule type" value="Genomic_DNA"/>
</dbReference>
<dbReference type="Pfam" id="PF17745">
    <property type="entry name" value="Ydr279_N"/>
    <property type="match status" value="1"/>
</dbReference>
<dbReference type="Gene3D" id="2.20.25.530">
    <property type="match status" value="1"/>
</dbReference>
<feature type="domain" description="Ribonuclease H2 subunit B wHTH" evidence="6">
    <location>
        <begin position="91"/>
        <end position="242"/>
    </location>
</feature>
<evidence type="ECO:0000256" key="5">
    <source>
        <dbReference type="ARBA" id="ARBA00033464"/>
    </source>
</evidence>
<name>A0A9P6CAE3_9AGAR</name>